<accession>A0A3P7XZN3</accession>
<dbReference type="Proteomes" id="UP000269396">
    <property type="component" value="Unassembled WGS sequence"/>
</dbReference>
<dbReference type="AlphaFoldDB" id="A0A3P7XZN3"/>
<keyword evidence="2" id="KW-1185">Reference proteome</keyword>
<dbReference type="EMBL" id="UZAL01002003">
    <property type="protein sequence ID" value="VDO80670.1"/>
    <property type="molecule type" value="Genomic_DNA"/>
</dbReference>
<reference evidence="1 2" key="1">
    <citation type="submission" date="2018-11" db="EMBL/GenBank/DDBJ databases">
        <authorList>
            <consortium name="Pathogen Informatics"/>
        </authorList>
    </citation>
    <scope>NUCLEOTIDE SEQUENCE [LARGE SCALE GENOMIC DNA]</scope>
    <source>
        <strain>Denwood</strain>
        <strain evidence="2">Zambia</strain>
    </source>
</reference>
<sequence>MIMIMIMIIRINIHIITIIKETINLRMSIVNQNNIHITKKKGIITMNILKEIKNLFVLEIIIMHIGIIK</sequence>
<proteinExistence type="predicted"/>
<organism evidence="1 2">
    <name type="scientific">Schistosoma mattheei</name>
    <dbReference type="NCBI Taxonomy" id="31246"/>
    <lineage>
        <taxon>Eukaryota</taxon>
        <taxon>Metazoa</taxon>
        <taxon>Spiralia</taxon>
        <taxon>Lophotrochozoa</taxon>
        <taxon>Platyhelminthes</taxon>
        <taxon>Trematoda</taxon>
        <taxon>Digenea</taxon>
        <taxon>Strigeidida</taxon>
        <taxon>Schistosomatoidea</taxon>
        <taxon>Schistosomatidae</taxon>
        <taxon>Schistosoma</taxon>
    </lineage>
</organism>
<name>A0A3P7XZN3_9TREM</name>
<evidence type="ECO:0000313" key="1">
    <source>
        <dbReference type="EMBL" id="VDO80670.1"/>
    </source>
</evidence>
<evidence type="ECO:0000313" key="2">
    <source>
        <dbReference type="Proteomes" id="UP000269396"/>
    </source>
</evidence>
<gene>
    <name evidence="1" type="ORF">SMTD_LOCUS1708</name>
</gene>
<protein>
    <submittedName>
        <fullName evidence="1">Uncharacterized protein</fullName>
    </submittedName>
</protein>